<keyword evidence="3" id="KW-1185">Reference proteome</keyword>
<dbReference type="STRING" id="796925.A0A137NYE7"/>
<dbReference type="PANTHER" id="PTHR28125">
    <property type="entry name" value="MEIOTIC EXPRESSION UP-REGULATED PROTEIN 26"/>
    <property type="match status" value="1"/>
</dbReference>
<evidence type="ECO:0000313" key="3">
    <source>
        <dbReference type="Proteomes" id="UP000070444"/>
    </source>
</evidence>
<proteinExistence type="predicted"/>
<evidence type="ECO:0000259" key="1">
    <source>
        <dbReference type="Pfam" id="PF14616"/>
    </source>
</evidence>
<accession>A0A137NYE7</accession>
<dbReference type="Pfam" id="PF14616">
    <property type="entry name" value="Rua1_C"/>
    <property type="match status" value="1"/>
</dbReference>
<gene>
    <name evidence="2" type="ORF">CONCODRAFT_10103</name>
</gene>
<dbReference type="EMBL" id="KQ964613">
    <property type="protein sequence ID" value="KXN67777.1"/>
    <property type="molecule type" value="Genomic_DNA"/>
</dbReference>
<evidence type="ECO:0000313" key="2">
    <source>
        <dbReference type="EMBL" id="KXN67777.1"/>
    </source>
</evidence>
<dbReference type="Proteomes" id="UP000070444">
    <property type="component" value="Unassembled WGS sequence"/>
</dbReference>
<protein>
    <recommendedName>
        <fullName evidence="1">Transcription regulator Rua1 C-terminal domain-containing protein</fullName>
    </recommendedName>
</protein>
<reference evidence="2 3" key="1">
    <citation type="journal article" date="2015" name="Genome Biol. Evol.">
        <title>Phylogenomic analyses indicate that early fungi evolved digesting cell walls of algal ancestors of land plants.</title>
        <authorList>
            <person name="Chang Y."/>
            <person name="Wang S."/>
            <person name="Sekimoto S."/>
            <person name="Aerts A.L."/>
            <person name="Choi C."/>
            <person name="Clum A."/>
            <person name="LaButti K.M."/>
            <person name="Lindquist E.A."/>
            <person name="Yee Ngan C."/>
            <person name="Ohm R.A."/>
            <person name="Salamov A.A."/>
            <person name="Grigoriev I.V."/>
            <person name="Spatafora J.W."/>
            <person name="Berbee M.L."/>
        </authorList>
    </citation>
    <scope>NUCLEOTIDE SEQUENCE [LARGE SCALE GENOMIC DNA]</scope>
    <source>
        <strain evidence="2 3">NRRL 28638</strain>
    </source>
</reference>
<name>A0A137NYE7_CONC2</name>
<organism evidence="2 3">
    <name type="scientific">Conidiobolus coronatus (strain ATCC 28846 / CBS 209.66 / NRRL 28638)</name>
    <name type="common">Delacroixia coronata</name>
    <dbReference type="NCBI Taxonomy" id="796925"/>
    <lineage>
        <taxon>Eukaryota</taxon>
        <taxon>Fungi</taxon>
        <taxon>Fungi incertae sedis</taxon>
        <taxon>Zoopagomycota</taxon>
        <taxon>Entomophthoromycotina</taxon>
        <taxon>Entomophthoromycetes</taxon>
        <taxon>Entomophthorales</taxon>
        <taxon>Ancylistaceae</taxon>
        <taxon>Conidiobolus</taxon>
    </lineage>
</organism>
<dbReference type="InterPro" id="IPR028012">
    <property type="entry name" value="Rua1_C"/>
</dbReference>
<sequence>MENGIVLRNSGIQDHLSSKIELLKEFNQEYEEFLELSADEKPYSRSDNIVKLEDKDSEKTCHKTKVDKISSQLSNSHVKLYEIGYNIQRIEDKSDLYSPMFTRGKSSFMDALCPWCNFIGNKVEYVFNSKSYRSHMNLIHGISSASRSMYPLPQLVQEEFQSLPSSIKKLKDIQPKLIKKGLCIKCKEWVEMECQTVCHIKNPFYAWWKHCQVCYDQPVSVLSTND</sequence>
<dbReference type="AlphaFoldDB" id="A0A137NYE7"/>
<feature type="domain" description="Transcription regulator Rua1 C-terminal" evidence="1">
    <location>
        <begin position="92"/>
        <end position="214"/>
    </location>
</feature>
<dbReference type="PANTHER" id="PTHR28125:SF2">
    <property type="entry name" value="MEIOTIC EXPRESSION UP-REGULATED PROTEIN 26"/>
    <property type="match status" value="1"/>
</dbReference>